<organism evidence="1 2">
    <name type="scientific">Streblomastix strix</name>
    <dbReference type="NCBI Taxonomy" id="222440"/>
    <lineage>
        <taxon>Eukaryota</taxon>
        <taxon>Metamonada</taxon>
        <taxon>Preaxostyla</taxon>
        <taxon>Oxymonadida</taxon>
        <taxon>Streblomastigidae</taxon>
        <taxon>Streblomastix</taxon>
    </lineage>
</organism>
<sequence>MSLLYQKGEELQKQKDRMSGPMNLHISQQISQRTYNTRQDQLENLVAASLTTNQTPQRALDRQWQIKENHISSMQTPIGTEGIPQYATHFLPLQEHKMSPTLPHPHLQDLPIGGRLTHYISEWQKI</sequence>
<reference evidence="1 2" key="1">
    <citation type="submission" date="2019-03" db="EMBL/GenBank/DDBJ databases">
        <title>Single cell metagenomics reveals metabolic interactions within the superorganism composed of flagellate Streblomastix strix and complex community of Bacteroidetes bacteria on its surface.</title>
        <authorList>
            <person name="Treitli S.C."/>
            <person name="Kolisko M."/>
            <person name="Husnik F."/>
            <person name="Keeling P."/>
            <person name="Hampl V."/>
        </authorList>
    </citation>
    <scope>NUCLEOTIDE SEQUENCE [LARGE SCALE GENOMIC DNA]</scope>
    <source>
        <strain evidence="1">ST1C</strain>
    </source>
</reference>
<protein>
    <submittedName>
        <fullName evidence="1">Uncharacterized protein</fullName>
    </submittedName>
</protein>
<evidence type="ECO:0000313" key="2">
    <source>
        <dbReference type="Proteomes" id="UP000324800"/>
    </source>
</evidence>
<name>A0A5J4QYW3_9EUKA</name>
<dbReference type="EMBL" id="SNRW01043993">
    <property type="protein sequence ID" value="KAA6325931.1"/>
    <property type="molecule type" value="Genomic_DNA"/>
</dbReference>
<gene>
    <name evidence="1" type="ORF">EZS28_054012</name>
</gene>
<proteinExistence type="predicted"/>
<dbReference type="Proteomes" id="UP000324800">
    <property type="component" value="Unassembled WGS sequence"/>
</dbReference>
<evidence type="ECO:0000313" key="1">
    <source>
        <dbReference type="EMBL" id="KAA6325931.1"/>
    </source>
</evidence>
<accession>A0A5J4QYW3</accession>
<dbReference type="AlphaFoldDB" id="A0A5J4QYW3"/>
<comment type="caution">
    <text evidence="1">The sequence shown here is derived from an EMBL/GenBank/DDBJ whole genome shotgun (WGS) entry which is preliminary data.</text>
</comment>